<reference evidence="2" key="3">
    <citation type="submission" date="2025-09" db="UniProtKB">
        <authorList>
            <consortium name="Ensembl"/>
        </authorList>
    </citation>
    <scope>IDENTIFICATION</scope>
</reference>
<feature type="region of interest" description="Disordered" evidence="1">
    <location>
        <begin position="1"/>
        <end position="20"/>
    </location>
</feature>
<dbReference type="EMBL" id="AHAT01008957">
    <property type="status" value="NOT_ANNOTATED_CDS"/>
    <property type="molecule type" value="Genomic_DNA"/>
</dbReference>
<dbReference type="Bgee" id="ENSLOCG00000016421">
    <property type="expression patterns" value="Expressed in ovary and 13 other cell types or tissues"/>
</dbReference>
<dbReference type="OMA" id="HFTRFHA"/>
<evidence type="ECO:0000256" key="1">
    <source>
        <dbReference type="SAM" id="MobiDB-lite"/>
    </source>
</evidence>
<dbReference type="InParanoid" id="W5NI24"/>
<evidence type="ECO:0000313" key="2">
    <source>
        <dbReference type="Ensembl" id="ENSLOCP00000020283.1"/>
    </source>
</evidence>
<sequence>MDDLCAELSQSDQQDSLDDEQQICSPEIGGRPHLPLLHSFKETLPRRETGFHKSSRICLTKIQEALFKHRWEEAAEYMKNYFETLEDTTVRKQTVSPEVIWRMGSEILHHLPNAKLEDFNSFLERLKNIGVKNFQKMCLEHFFHLLLLGKFDDAKRQVSAVENWRYGKLTASQPQTAKLIQAYHGYLGYLTWCALKAAISDTVTDKSDNSDVAEIQEMHRYFRQSSLNLQEILKQPGVWDPFVLGYINMLDFYENESEALKVLNEYAYDNSFPPNPNAHVYLYQFLKKHQASEKTLMAVLRILHALVPSHELMLEFSSLLLKSGESQHLQESVKVIFSLLDYSSWKNNLDAWICLGEIIKLLKKKDCFHFVDEEWKLRKDWWPTFHFSTYLARQDFKENKELFRRKSFVAAAVMENKSVYCSQKGGHCQKLKKKTKKESKKATKRKCKLR</sequence>
<dbReference type="GeneTree" id="ENSGT00390000011405"/>
<dbReference type="GO" id="GO:0000120">
    <property type="term" value="C:RNA polymerase I transcription regulator complex"/>
    <property type="evidence" value="ECO:0007669"/>
    <property type="project" value="InterPro"/>
</dbReference>
<dbReference type="PANTHER" id="PTHR32122:SF1">
    <property type="entry name" value="TATA BOX-BINDING PROTEIN-ASSOCIATED FACTOR RNA POLYMERASE I SUBUNIT A"/>
    <property type="match status" value="1"/>
</dbReference>
<proteinExistence type="predicted"/>
<dbReference type="Proteomes" id="UP000018468">
    <property type="component" value="Linkage group LG1"/>
</dbReference>
<dbReference type="GO" id="GO:0060047">
    <property type="term" value="P:heart contraction"/>
    <property type="evidence" value="ECO:0007669"/>
    <property type="project" value="Ensembl"/>
</dbReference>
<dbReference type="Ensembl" id="ENSLOCT00000020317.1">
    <property type="protein sequence ID" value="ENSLOCP00000020283.1"/>
    <property type="gene ID" value="ENSLOCG00000016421.1"/>
</dbReference>
<evidence type="ECO:0000313" key="3">
    <source>
        <dbReference type="Proteomes" id="UP000018468"/>
    </source>
</evidence>
<dbReference type="OrthoDB" id="165342at2759"/>
<reference evidence="2" key="2">
    <citation type="submission" date="2025-08" db="UniProtKB">
        <authorList>
            <consortium name="Ensembl"/>
        </authorList>
    </citation>
    <scope>IDENTIFICATION</scope>
</reference>
<name>W5NI24_LEPOC</name>
<protein>
    <submittedName>
        <fullName evidence="2">TATA box binding protein (TBP)-associated factor, RNA polymerase I, A</fullName>
    </submittedName>
</protein>
<keyword evidence="3" id="KW-1185">Reference proteome</keyword>
<dbReference type="PANTHER" id="PTHR32122">
    <property type="entry name" value="TATA BOX-BINDING PROTEIN ASSOCIATED FACTOR RNA POLYMERASE I SUBUNIT A"/>
    <property type="match status" value="1"/>
</dbReference>
<dbReference type="InterPro" id="IPR052669">
    <property type="entry name" value="SL1/TIF-IB_Component"/>
</dbReference>
<dbReference type="AlphaFoldDB" id="W5NI24"/>
<dbReference type="CTD" id="9015"/>
<dbReference type="InterPro" id="IPR039495">
    <property type="entry name" value="TAF1A"/>
</dbReference>
<dbReference type="STRING" id="7918.ENSLOCP00000020283"/>
<dbReference type="Pfam" id="PF14929">
    <property type="entry name" value="TAF1_subA"/>
    <property type="match status" value="1"/>
</dbReference>
<organism evidence="2 3">
    <name type="scientific">Lepisosteus oculatus</name>
    <name type="common">Spotted gar</name>
    <dbReference type="NCBI Taxonomy" id="7918"/>
    <lineage>
        <taxon>Eukaryota</taxon>
        <taxon>Metazoa</taxon>
        <taxon>Chordata</taxon>
        <taxon>Craniata</taxon>
        <taxon>Vertebrata</taxon>
        <taxon>Euteleostomi</taxon>
        <taxon>Actinopterygii</taxon>
        <taxon>Neopterygii</taxon>
        <taxon>Holostei</taxon>
        <taxon>Semionotiformes</taxon>
        <taxon>Lepisosteidae</taxon>
        <taxon>Lepisosteus</taxon>
    </lineage>
</organism>
<dbReference type="GO" id="GO:0006360">
    <property type="term" value="P:transcription by RNA polymerase I"/>
    <property type="evidence" value="ECO:0007669"/>
    <property type="project" value="InterPro"/>
</dbReference>
<dbReference type="GeneID" id="102694065"/>
<reference evidence="3" key="1">
    <citation type="submission" date="2011-12" db="EMBL/GenBank/DDBJ databases">
        <title>The Draft Genome of Lepisosteus oculatus.</title>
        <authorList>
            <consortium name="The Broad Institute Genome Assembly &amp; Analysis Group"/>
            <consortium name="Computational R&amp;D Group"/>
            <consortium name="and Sequencing Platform"/>
            <person name="Di Palma F."/>
            <person name="Alfoldi J."/>
            <person name="Johnson J."/>
            <person name="Berlin A."/>
            <person name="Gnerre S."/>
            <person name="Jaffe D."/>
            <person name="MacCallum I."/>
            <person name="Young S."/>
            <person name="Walker B.J."/>
            <person name="Lander E.S."/>
            <person name="Lindblad-Toh K."/>
        </authorList>
    </citation>
    <scope>NUCLEOTIDE SEQUENCE [LARGE SCALE GENOMIC DNA]</scope>
</reference>
<dbReference type="eggNOG" id="ENOG502R510">
    <property type="taxonomic scope" value="Eukaryota"/>
</dbReference>
<accession>W5NI24</accession>